<dbReference type="Proteomes" id="UP000218785">
    <property type="component" value="Plasmid plasmid3"/>
</dbReference>
<evidence type="ECO:0000256" key="1">
    <source>
        <dbReference type="SAM" id="Phobius"/>
    </source>
</evidence>
<feature type="transmembrane region" description="Helical" evidence="1">
    <location>
        <begin position="14"/>
        <end position="37"/>
    </location>
</feature>
<sequence length="92" mass="10465">MKILDYRGGRIGCVVWGAIALFGALTMLLKHIALCYVDGRWSSVFNKFPYIPILLELHRLSSSEKTIQEHLEDAFDRDGFPNARHLGSMPFL</sequence>
<protein>
    <submittedName>
        <fullName evidence="2">Uncharacterized protein</fullName>
    </submittedName>
</protein>
<dbReference type="AlphaFoldDB" id="A0A1Z4NC22"/>
<evidence type="ECO:0000313" key="3">
    <source>
        <dbReference type="Proteomes" id="UP000218785"/>
    </source>
</evidence>
<gene>
    <name evidence="2" type="ORF">NIES37_72800</name>
</gene>
<dbReference type="KEGG" id="ttq:NIES37_72800"/>
<organism evidence="2 3">
    <name type="scientific">Tolypothrix tenuis PCC 7101</name>
    <dbReference type="NCBI Taxonomy" id="231146"/>
    <lineage>
        <taxon>Bacteria</taxon>
        <taxon>Bacillati</taxon>
        <taxon>Cyanobacteriota</taxon>
        <taxon>Cyanophyceae</taxon>
        <taxon>Nostocales</taxon>
        <taxon>Tolypothrichaceae</taxon>
        <taxon>Tolypothrix</taxon>
    </lineage>
</organism>
<keyword evidence="2" id="KW-0614">Plasmid</keyword>
<geneLocation type="plasmid" evidence="3">
    <name>Plasmid3 dna</name>
</geneLocation>
<proteinExistence type="predicted"/>
<dbReference type="EMBL" id="AP018251">
    <property type="protein sequence ID" value="BAZ03267.1"/>
    <property type="molecule type" value="Genomic_DNA"/>
</dbReference>
<reference evidence="2 3" key="1">
    <citation type="submission" date="2017-06" db="EMBL/GenBank/DDBJ databases">
        <title>Genome sequencing of cyanobaciteial culture collection at National Institute for Environmental Studies (NIES).</title>
        <authorList>
            <person name="Hirose Y."/>
            <person name="Shimura Y."/>
            <person name="Fujisawa T."/>
            <person name="Nakamura Y."/>
            <person name="Kawachi M."/>
        </authorList>
    </citation>
    <scope>NUCLEOTIDE SEQUENCE [LARGE SCALE GENOMIC DNA]</scope>
    <source>
        <strain evidence="2 3">NIES-37</strain>
        <plasmid evidence="3">Plasmid3 dna</plasmid>
    </source>
</reference>
<name>A0A1Z4NC22_9CYAN</name>
<keyword evidence="3" id="KW-1185">Reference proteome</keyword>
<accession>A0A1Z4NC22</accession>
<evidence type="ECO:0000313" key="2">
    <source>
        <dbReference type="EMBL" id="BAZ03267.1"/>
    </source>
</evidence>
<keyword evidence="1" id="KW-1133">Transmembrane helix</keyword>
<keyword evidence="1" id="KW-0812">Transmembrane</keyword>
<keyword evidence="1" id="KW-0472">Membrane</keyword>